<accession>A0A453E1I0</accession>
<evidence type="ECO:0000313" key="3">
    <source>
        <dbReference type="EnsemblPlants" id="AET3Gv20187700.11"/>
    </source>
</evidence>
<feature type="region of interest" description="Disordered" evidence="1">
    <location>
        <begin position="1"/>
        <end position="105"/>
    </location>
</feature>
<keyword evidence="2" id="KW-0472">Membrane</keyword>
<reference evidence="4" key="2">
    <citation type="journal article" date="2017" name="Nat. Plants">
        <title>The Aegilops tauschii genome reveals multiple impacts of transposons.</title>
        <authorList>
            <person name="Zhao G."/>
            <person name="Zou C."/>
            <person name="Li K."/>
            <person name="Wang K."/>
            <person name="Li T."/>
            <person name="Gao L."/>
            <person name="Zhang X."/>
            <person name="Wang H."/>
            <person name="Yang Z."/>
            <person name="Liu X."/>
            <person name="Jiang W."/>
            <person name="Mao L."/>
            <person name="Kong X."/>
            <person name="Jiao Y."/>
            <person name="Jia J."/>
        </authorList>
    </citation>
    <scope>NUCLEOTIDE SEQUENCE [LARGE SCALE GENOMIC DNA]</scope>
    <source>
        <strain evidence="4">cv. AL8/78</strain>
    </source>
</reference>
<proteinExistence type="predicted"/>
<feature type="compositionally biased region" description="Basic residues" evidence="1">
    <location>
        <begin position="77"/>
        <end position="89"/>
    </location>
</feature>
<dbReference type="EnsemblPlants" id="AET3Gv20187700.11">
    <property type="protein sequence ID" value="AET3Gv20187700.11"/>
    <property type="gene ID" value="AET3Gv20187700"/>
</dbReference>
<dbReference type="Proteomes" id="UP000015105">
    <property type="component" value="Chromosome 3D"/>
</dbReference>
<feature type="compositionally biased region" description="Basic residues" evidence="1">
    <location>
        <begin position="1"/>
        <end position="35"/>
    </location>
</feature>
<reference evidence="3" key="5">
    <citation type="journal article" date="2021" name="G3 (Bethesda)">
        <title>Aegilops tauschii genome assembly Aet v5.0 features greater sequence contiguity and improved annotation.</title>
        <authorList>
            <person name="Wang L."/>
            <person name="Zhu T."/>
            <person name="Rodriguez J.C."/>
            <person name="Deal K.R."/>
            <person name="Dubcovsky J."/>
            <person name="McGuire P.E."/>
            <person name="Lux T."/>
            <person name="Spannagl M."/>
            <person name="Mayer K.F.X."/>
            <person name="Baldrich P."/>
            <person name="Meyers B.C."/>
            <person name="Huo N."/>
            <person name="Gu Y.Q."/>
            <person name="Zhou H."/>
            <person name="Devos K.M."/>
            <person name="Bennetzen J.L."/>
            <person name="Unver T."/>
            <person name="Budak H."/>
            <person name="Gulick P.J."/>
            <person name="Galiba G."/>
            <person name="Kalapos B."/>
            <person name="Nelson D.R."/>
            <person name="Li P."/>
            <person name="You F.M."/>
            <person name="Luo M.C."/>
            <person name="Dvorak J."/>
        </authorList>
    </citation>
    <scope>NUCLEOTIDE SEQUENCE [LARGE SCALE GENOMIC DNA]</scope>
    <source>
        <strain evidence="3">cv. AL8/78</strain>
    </source>
</reference>
<keyword evidence="2" id="KW-1133">Transmembrane helix</keyword>
<evidence type="ECO:0000256" key="1">
    <source>
        <dbReference type="SAM" id="MobiDB-lite"/>
    </source>
</evidence>
<dbReference type="AlphaFoldDB" id="A0A453E1I0"/>
<evidence type="ECO:0000256" key="2">
    <source>
        <dbReference type="SAM" id="Phobius"/>
    </source>
</evidence>
<evidence type="ECO:0000313" key="4">
    <source>
        <dbReference type="Proteomes" id="UP000015105"/>
    </source>
</evidence>
<sequence>VLPLAQRHRHGLRLPPRLGRRQHLRRLAGRGRRGRLPQPDALLPRPRPLPRRRPPPHPVPGRAPLHRARHPPLLARLLRRRQARRPRPHRQQEALPRPLLDQPPRLHLRHPALGVSIIASIGGLYAFSIAIFLCLMAQCEARIKKLRNEDTRMLKILSKRRAQQNWDKVRKFVMYTWGPSNLDPTDRSGKWPEASMMDSLHESFHKKRKPTRRATSIATRTMRDHPDVGSIDIERAG</sequence>
<reference evidence="3" key="3">
    <citation type="journal article" date="2017" name="Nature">
        <title>Genome sequence of the progenitor of the wheat D genome Aegilops tauschii.</title>
        <authorList>
            <person name="Luo M.C."/>
            <person name="Gu Y.Q."/>
            <person name="Puiu D."/>
            <person name="Wang H."/>
            <person name="Twardziok S.O."/>
            <person name="Deal K.R."/>
            <person name="Huo N."/>
            <person name="Zhu T."/>
            <person name="Wang L."/>
            <person name="Wang Y."/>
            <person name="McGuire P.E."/>
            <person name="Liu S."/>
            <person name="Long H."/>
            <person name="Ramasamy R.K."/>
            <person name="Rodriguez J.C."/>
            <person name="Van S.L."/>
            <person name="Yuan L."/>
            <person name="Wang Z."/>
            <person name="Xia Z."/>
            <person name="Xiao L."/>
            <person name="Anderson O.D."/>
            <person name="Ouyang S."/>
            <person name="Liang Y."/>
            <person name="Zimin A.V."/>
            <person name="Pertea G."/>
            <person name="Qi P."/>
            <person name="Bennetzen J.L."/>
            <person name="Dai X."/>
            <person name="Dawson M.W."/>
            <person name="Muller H.G."/>
            <person name="Kugler K."/>
            <person name="Rivarola-Duarte L."/>
            <person name="Spannagl M."/>
            <person name="Mayer K.F.X."/>
            <person name="Lu F.H."/>
            <person name="Bevan M.W."/>
            <person name="Leroy P."/>
            <person name="Li P."/>
            <person name="You F.M."/>
            <person name="Sun Q."/>
            <person name="Liu Z."/>
            <person name="Lyons E."/>
            <person name="Wicker T."/>
            <person name="Salzberg S.L."/>
            <person name="Devos K.M."/>
            <person name="Dvorak J."/>
        </authorList>
    </citation>
    <scope>NUCLEOTIDE SEQUENCE [LARGE SCALE GENOMIC DNA]</scope>
    <source>
        <strain evidence="3">cv. AL8/78</strain>
    </source>
</reference>
<keyword evidence="4" id="KW-1185">Reference proteome</keyword>
<feature type="transmembrane region" description="Helical" evidence="2">
    <location>
        <begin position="113"/>
        <end position="137"/>
    </location>
</feature>
<organism evidence="3 4">
    <name type="scientific">Aegilops tauschii subsp. strangulata</name>
    <name type="common">Goatgrass</name>
    <dbReference type="NCBI Taxonomy" id="200361"/>
    <lineage>
        <taxon>Eukaryota</taxon>
        <taxon>Viridiplantae</taxon>
        <taxon>Streptophyta</taxon>
        <taxon>Embryophyta</taxon>
        <taxon>Tracheophyta</taxon>
        <taxon>Spermatophyta</taxon>
        <taxon>Magnoliopsida</taxon>
        <taxon>Liliopsida</taxon>
        <taxon>Poales</taxon>
        <taxon>Poaceae</taxon>
        <taxon>BOP clade</taxon>
        <taxon>Pooideae</taxon>
        <taxon>Triticodae</taxon>
        <taxon>Triticeae</taxon>
        <taxon>Triticinae</taxon>
        <taxon>Aegilops</taxon>
    </lineage>
</organism>
<reference evidence="4" key="1">
    <citation type="journal article" date="2014" name="Science">
        <title>Ancient hybridizations among the ancestral genomes of bread wheat.</title>
        <authorList>
            <consortium name="International Wheat Genome Sequencing Consortium,"/>
            <person name="Marcussen T."/>
            <person name="Sandve S.R."/>
            <person name="Heier L."/>
            <person name="Spannagl M."/>
            <person name="Pfeifer M."/>
            <person name="Jakobsen K.S."/>
            <person name="Wulff B.B."/>
            <person name="Steuernagel B."/>
            <person name="Mayer K.F."/>
            <person name="Olsen O.A."/>
        </authorList>
    </citation>
    <scope>NUCLEOTIDE SEQUENCE [LARGE SCALE GENOMIC DNA]</scope>
    <source>
        <strain evidence="4">cv. AL8/78</strain>
    </source>
</reference>
<keyword evidence="2" id="KW-0812">Transmembrane</keyword>
<protein>
    <submittedName>
        <fullName evidence="3">Uncharacterized protein</fullName>
    </submittedName>
</protein>
<dbReference type="PANTHER" id="PTHR37254:SF1">
    <property type="entry name" value="OS01G0100500 PROTEIN"/>
    <property type="match status" value="1"/>
</dbReference>
<dbReference type="Gramene" id="AET3Gv20187700.11">
    <property type="protein sequence ID" value="AET3Gv20187700.11"/>
    <property type="gene ID" value="AET3Gv20187700"/>
</dbReference>
<reference evidence="3" key="4">
    <citation type="submission" date="2019-03" db="UniProtKB">
        <authorList>
            <consortium name="EnsemblPlants"/>
        </authorList>
    </citation>
    <scope>IDENTIFICATION</scope>
</reference>
<feature type="compositionally biased region" description="Low complexity" evidence="1">
    <location>
        <begin position="95"/>
        <end position="105"/>
    </location>
</feature>
<name>A0A453E1I0_AEGTS</name>
<dbReference type="PANTHER" id="PTHR37254">
    <property type="entry name" value="OS01G0100500 PROTEIN"/>
    <property type="match status" value="1"/>
</dbReference>